<dbReference type="GO" id="GO:0043531">
    <property type="term" value="F:ADP binding"/>
    <property type="evidence" value="ECO:0007669"/>
    <property type="project" value="InterPro"/>
</dbReference>
<evidence type="ECO:0000256" key="5">
    <source>
        <dbReference type="ARBA" id="ARBA00022821"/>
    </source>
</evidence>
<organism evidence="8 9">
    <name type="scientific">Triticum turgidum subsp. durum</name>
    <name type="common">Durum wheat</name>
    <name type="synonym">Triticum durum</name>
    <dbReference type="NCBI Taxonomy" id="4567"/>
    <lineage>
        <taxon>Eukaryota</taxon>
        <taxon>Viridiplantae</taxon>
        <taxon>Streptophyta</taxon>
        <taxon>Embryophyta</taxon>
        <taxon>Tracheophyta</taxon>
        <taxon>Spermatophyta</taxon>
        <taxon>Magnoliopsida</taxon>
        <taxon>Liliopsida</taxon>
        <taxon>Poales</taxon>
        <taxon>Poaceae</taxon>
        <taxon>BOP clade</taxon>
        <taxon>Pooideae</taxon>
        <taxon>Triticodae</taxon>
        <taxon>Triticeae</taxon>
        <taxon>Triticinae</taxon>
        <taxon>Triticum</taxon>
    </lineage>
</organism>
<dbReference type="PANTHER" id="PTHR19338:SF42">
    <property type="entry name" value="RX N-TERMINAL DOMAIN-CONTAINING PROTEIN"/>
    <property type="match status" value="1"/>
</dbReference>
<reference evidence="8 9" key="1">
    <citation type="submission" date="2017-09" db="EMBL/GenBank/DDBJ databases">
        <authorList>
            <consortium name="International Durum Wheat Genome Sequencing Consortium (IDWGSC)"/>
            <person name="Milanesi L."/>
        </authorList>
    </citation>
    <scope>NUCLEOTIDE SEQUENCE [LARGE SCALE GENOMIC DNA]</scope>
    <source>
        <strain evidence="9">cv. Svevo</strain>
    </source>
</reference>
<evidence type="ECO:0000313" key="9">
    <source>
        <dbReference type="Proteomes" id="UP000324705"/>
    </source>
</evidence>
<protein>
    <submittedName>
        <fullName evidence="8">Uncharacterized protein</fullName>
    </submittedName>
</protein>
<dbReference type="InterPro" id="IPR038005">
    <property type="entry name" value="RX-like_CC"/>
</dbReference>
<sequence length="262" mass="28670">MEPVSVATGAMGSVLGKLGALLADDHEVPNVDDVEALKAELQAVHASLKAISQAEDPGEQGRRWMKEAREFSYDVEDAIDEFMLPPRDGSGHTASDVFSEKFSTWLRDAAARRRTGQEISDSISRAGGGGIEAEDPRDCSFYKEMREPVGLDGPAAELVKMLNGGGKKLEVVSIVGCGGLGKTTLARRVYDTLGEQFEYRAFVSVSRRPRVVALLREIRSQLGCEHDQTFTEDEQSLADSISNFLQDKRYSTPVQIIGNLQF</sequence>
<gene>
    <name evidence="8" type="ORF">TRITD_7Bv1G173030</name>
</gene>
<dbReference type="CDD" id="cd14798">
    <property type="entry name" value="RX-CC_like"/>
    <property type="match status" value="1"/>
</dbReference>
<dbReference type="Proteomes" id="UP000324705">
    <property type="component" value="Chromosome 7B"/>
</dbReference>
<dbReference type="GO" id="GO:0006952">
    <property type="term" value="P:defense response"/>
    <property type="evidence" value="ECO:0007669"/>
    <property type="project" value="UniProtKB-KW"/>
</dbReference>
<accession>A0A9R1A8U4</accession>
<proteinExistence type="inferred from homology"/>
<feature type="domain" description="Disease resistance N-terminal" evidence="7">
    <location>
        <begin position="10"/>
        <end position="84"/>
    </location>
</feature>
<dbReference type="Pfam" id="PF18052">
    <property type="entry name" value="Rx_N"/>
    <property type="match status" value="1"/>
</dbReference>
<dbReference type="Pfam" id="PF00931">
    <property type="entry name" value="NB-ARC"/>
    <property type="match status" value="1"/>
</dbReference>
<evidence type="ECO:0000259" key="7">
    <source>
        <dbReference type="Pfam" id="PF18052"/>
    </source>
</evidence>
<comment type="similarity">
    <text evidence="1">Belongs to the disease resistance NB-LRR family.</text>
</comment>
<dbReference type="InterPro" id="IPR002182">
    <property type="entry name" value="NB-ARC"/>
</dbReference>
<evidence type="ECO:0000256" key="4">
    <source>
        <dbReference type="ARBA" id="ARBA00022741"/>
    </source>
</evidence>
<dbReference type="Gene3D" id="3.40.50.300">
    <property type="entry name" value="P-loop containing nucleotide triphosphate hydrolases"/>
    <property type="match status" value="1"/>
</dbReference>
<dbReference type="InterPro" id="IPR041118">
    <property type="entry name" value="Rx_N"/>
</dbReference>
<keyword evidence="2" id="KW-0433">Leucine-rich repeat</keyword>
<evidence type="ECO:0000259" key="6">
    <source>
        <dbReference type="Pfam" id="PF00931"/>
    </source>
</evidence>
<evidence type="ECO:0000313" key="8">
    <source>
        <dbReference type="EMBL" id="VAI91031.1"/>
    </source>
</evidence>
<feature type="domain" description="NB-ARC" evidence="6">
    <location>
        <begin position="160"/>
        <end position="250"/>
    </location>
</feature>
<keyword evidence="3" id="KW-0677">Repeat</keyword>
<dbReference type="SUPFAM" id="SSF52540">
    <property type="entry name" value="P-loop containing nucleoside triphosphate hydrolases"/>
    <property type="match status" value="1"/>
</dbReference>
<name>A0A9R1A8U4_TRITD</name>
<dbReference type="EMBL" id="LT934124">
    <property type="protein sequence ID" value="VAI91031.1"/>
    <property type="molecule type" value="Genomic_DNA"/>
</dbReference>
<keyword evidence="9" id="KW-1185">Reference proteome</keyword>
<dbReference type="InterPro" id="IPR027417">
    <property type="entry name" value="P-loop_NTPase"/>
</dbReference>
<dbReference type="AlphaFoldDB" id="A0A9R1A8U4"/>
<dbReference type="Gene3D" id="1.20.5.4130">
    <property type="match status" value="1"/>
</dbReference>
<dbReference type="PANTHER" id="PTHR19338">
    <property type="entry name" value="TRANSLOCASE OF INNER MITOCHONDRIAL MEMBRANE 13 HOMOLOG"/>
    <property type="match status" value="1"/>
</dbReference>
<evidence type="ECO:0000256" key="2">
    <source>
        <dbReference type="ARBA" id="ARBA00022614"/>
    </source>
</evidence>
<keyword evidence="4" id="KW-0547">Nucleotide-binding</keyword>
<evidence type="ECO:0000256" key="3">
    <source>
        <dbReference type="ARBA" id="ARBA00022737"/>
    </source>
</evidence>
<keyword evidence="5" id="KW-0611">Plant defense</keyword>
<evidence type="ECO:0000256" key="1">
    <source>
        <dbReference type="ARBA" id="ARBA00008894"/>
    </source>
</evidence>
<dbReference type="Gramene" id="TRITD7Bv1G173030.2">
    <property type="protein sequence ID" value="TRITD7Bv1G173030.2"/>
    <property type="gene ID" value="TRITD7Bv1G173030"/>
</dbReference>